<comment type="caution">
    <text evidence="1">The sequence shown here is derived from an EMBL/GenBank/DDBJ whole genome shotgun (WGS) entry which is preliminary data.</text>
</comment>
<gene>
    <name evidence="1" type="ORF">CRENBAI_023924</name>
</gene>
<dbReference type="AlphaFoldDB" id="A0AAV9R2X9"/>
<reference evidence="1 2" key="1">
    <citation type="submission" date="2021-06" db="EMBL/GenBank/DDBJ databases">
        <authorList>
            <person name="Palmer J.M."/>
        </authorList>
    </citation>
    <scope>NUCLEOTIDE SEQUENCE [LARGE SCALE GENOMIC DNA]</scope>
    <source>
        <strain evidence="1 2">MEX-2019</strain>
        <tissue evidence="1">Muscle</tissue>
    </source>
</reference>
<evidence type="ECO:0000313" key="1">
    <source>
        <dbReference type="EMBL" id="KAK5604049.1"/>
    </source>
</evidence>
<keyword evidence="2" id="KW-1185">Reference proteome</keyword>
<name>A0AAV9R2X9_9TELE</name>
<sequence>MTTYPWQLVPSPFLISGGTWGYATPTPWSCSASLSVGEGVEEGHLSFLVFQGPRWPPDWKSQRVLCSAESASCSSVNQVTAPGRNSCGSTSDVTIPLRSYCCSRDSPWVRRRRPPGPLPLSPAEQSASWTPSSALSLSNTPLCLVILCPDLVLVRHTPGFLPGM</sequence>
<accession>A0AAV9R2X9</accession>
<evidence type="ECO:0000313" key="2">
    <source>
        <dbReference type="Proteomes" id="UP001311232"/>
    </source>
</evidence>
<organism evidence="1 2">
    <name type="scientific">Crenichthys baileyi</name>
    <name type="common">White River springfish</name>
    <dbReference type="NCBI Taxonomy" id="28760"/>
    <lineage>
        <taxon>Eukaryota</taxon>
        <taxon>Metazoa</taxon>
        <taxon>Chordata</taxon>
        <taxon>Craniata</taxon>
        <taxon>Vertebrata</taxon>
        <taxon>Euteleostomi</taxon>
        <taxon>Actinopterygii</taxon>
        <taxon>Neopterygii</taxon>
        <taxon>Teleostei</taxon>
        <taxon>Neoteleostei</taxon>
        <taxon>Acanthomorphata</taxon>
        <taxon>Ovalentaria</taxon>
        <taxon>Atherinomorphae</taxon>
        <taxon>Cyprinodontiformes</taxon>
        <taxon>Goodeidae</taxon>
        <taxon>Crenichthys</taxon>
    </lineage>
</organism>
<dbReference type="Proteomes" id="UP001311232">
    <property type="component" value="Unassembled WGS sequence"/>
</dbReference>
<dbReference type="EMBL" id="JAHHUM010002377">
    <property type="protein sequence ID" value="KAK5604049.1"/>
    <property type="molecule type" value="Genomic_DNA"/>
</dbReference>
<protein>
    <submittedName>
        <fullName evidence="1">Uncharacterized protein</fullName>
    </submittedName>
</protein>
<proteinExistence type="predicted"/>